<keyword evidence="1" id="KW-0472">Membrane</keyword>
<keyword evidence="1" id="KW-0812">Transmembrane</keyword>
<keyword evidence="3" id="KW-1185">Reference proteome</keyword>
<dbReference type="AlphaFoldDB" id="A0AAX4P556"/>
<feature type="transmembrane region" description="Helical" evidence="1">
    <location>
        <begin position="547"/>
        <end position="569"/>
    </location>
</feature>
<reference evidence="2 3" key="1">
    <citation type="submission" date="2024-03" db="EMBL/GenBank/DDBJ databases">
        <title>Complete genome sequence of the green alga Chloropicon roscoffensis RCC1871.</title>
        <authorList>
            <person name="Lemieux C."/>
            <person name="Pombert J.-F."/>
            <person name="Otis C."/>
            <person name="Turmel M."/>
        </authorList>
    </citation>
    <scope>NUCLEOTIDE SEQUENCE [LARGE SCALE GENOMIC DNA]</scope>
    <source>
        <strain evidence="2 3">RCC1871</strain>
    </source>
</reference>
<accession>A0AAX4P556</accession>
<feature type="transmembrane region" description="Helical" evidence="1">
    <location>
        <begin position="319"/>
        <end position="342"/>
    </location>
</feature>
<evidence type="ECO:0000256" key="1">
    <source>
        <dbReference type="SAM" id="Phobius"/>
    </source>
</evidence>
<feature type="transmembrane region" description="Helical" evidence="1">
    <location>
        <begin position="413"/>
        <end position="437"/>
    </location>
</feature>
<sequence length="583" mass="64206">MAATTESFSPMTDSLFLTALVLASMYGYHALWTKVTSLSLFAPQVKPSEASRGRIWCFAWSAAFFLLSSYWPVAKLLGIKTPGEGEYEDFLVTVLGGGKSLLAHLGNNVLVLRSIYLAVMPSCLEGSLAQGKASPKTVSLLYFLLPLSHAWPLAHQCAMSLLGGGSKINGQWLQDGFLVRDAFTPELDFLYWCSCALYIVVYAAVALVSIQGGSALGPFFGFGGGKPKQEQRELSARFLRFWLNAAALVLGGWVLINNHGVPDPTSPGEHLLEPLEGGNPKLYSKTYDQYQIWICYILLGAALFRHLRDDGETTHATWWTKIDALNCLAVPTFFYGTAFYIIHTKQGHILHPSWREHGSPKAATWLWDRMAMLSTVNFTVVNTNLHVLTVIGHLPKVLYKPFETCAKNVRTNLVFHGLLVLCWSGFWCYAACCGLTVPFEFLGLKQALSHPPIHHCSVKYTVLTHVSHVLSGVIMASFGHVVCELELYLKENFSAGLNLQPFSSFWTKALYASALFSVTCVHMQVIPACHEPVAEGMDLTLYKAASAASLATLALFRFAGGAFFLNYVIKASKFYGTQHAKGE</sequence>
<keyword evidence="1" id="KW-1133">Transmembrane helix</keyword>
<dbReference type="Proteomes" id="UP001472866">
    <property type="component" value="Chromosome 03"/>
</dbReference>
<feature type="transmembrane region" description="Helical" evidence="1">
    <location>
        <begin position="370"/>
        <end position="392"/>
    </location>
</feature>
<feature type="transmembrane region" description="Helical" evidence="1">
    <location>
        <begin position="189"/>
        <end position="210"/>
    </location>
</feature>
<feature type="transmembrane region" description="Helical" evidence="1">
    <location>
        <begin position="290"/>
        <end position="307"/>
    </location>
</feature>
<evidence type="ECO:0000313" key="3">
    <source>
        <dbReference type="Proteomes" id="UP001472866"/>
    </source>
</evidence>
<feature type="transmembrane region" description="Helical" evidence="1">
    <location>
        <begin position="15"/>
        <end position="32"/>
    </location>
</feature>
<name>A0AAX4P556_9CHLO</name>
<feature type="transmembrane region" description="Helical" evidence="1">
    <location>
        <begin position="53"/>
        <end position="73"/>
    </location>
</feature>
<proteinExistence type="predicted"/>
<gene>
    <name evidence="2" type="ORF">HKI87_03g26950</name>
</gene>
<evidence type="ECO:0000313" key="2">
    <source>
        <dbReference type="EMBL" id="WZN61161.1"/>
    </source>
</evidence>
<protein>
    <recommendedName>
        <fullName evidence="4">TLC domain-containing protein</fullName>
    </recommendedName>
</protein>
<evidence type="ECO:0008006" key="4">
    <source>
        <dbReference type="Google" id="ProtNLM"/>
    </source>
</evidence>
<organism evidence="2 3">
    <name type="scientific">Chloropicon roscoffensis</name>
    <dbReference type="NCBI Taxonomy" id="1461544"/>
    <lineage>
        <taxon>Eukaryota</taxon>
        <taxon>Viridiplantae</taxon>
        <taxon>Chlorophyta</taxon>
        <taxon>Chloropicophyceae</taxon>
        <taxon>Chloropicales</taxon>
        <taxon>Chloropicaceae</taxon>
        <taxon>Chloropicon</taxon>
    </lineage>
</organism>
<dbReference type="EMBL" id="CP151503">
    <property type="protein sequence ID" value="WZN61161.1"/>
    <property type="molecule type" value="Genomic_DNA"/>
</dbReference>